<dbReference type="PANTHER" id="PTHR34387">
    <property type="entry name" value="SLR1258 PROTEIN"/>
    <property type="match status" value="1"/>
</dbReference>
<reference evidence="2" key="1">
    <citation type="submission" date="2014-10" db="EMBL/GenBank/DDBJ databases">
        <title>Massilia sp. genome.</title>
        <authorList>
            <person name="Xu B."/>
            <person name="Dai L."/>
            <person name="Huang Z."/>
        </authorList>
    </citation>
    <scope>NUCLEOTIDE SEQUENCE [LARGE SCALE GENOMIC DNA]</scope>
    <source>
        <strain evidence="2">CFS-1</strain>
    </source>
</reference>
<sequence>MLKKLAAIFAIASCAALTPAQAADLPNYPFIHVNAAANLHVMPDVGEIDFEIVSLDPDLEVAWKLVSERLEASRALLAQHGVAVEDISVQDLLRRPLKQGDTVQAIETRAAVHATVRNLEGWTALIQALMTMPHVESLAVAFSRSDADKIEAELVSQALGAARLKAQNIARGIGARLGAANGVALAPLKNLSNAMGLATDGPRYSPVSTPGDPLLVTVQKLVQGVDVIYRIGK</sequence>
<dbReference type="Proteomes" id="UP000283254">
    <property type="component" value="Unassembled WGS sequence"/>
</dbReference>
<keyword evidence="3" id="KW-1185">Reference proteome</keyword>
<evidence type="ECO:0000313" key="2">
    <source>
        <dbReference type="EMBL" id="RNF28318.1"/>
    </source>
</evidence>
<evidence type="ECO:0008006" key="4">
    <source>
        <dbReference type="Google" id="ProtNLM"/>
    </source>
</evidence>
<dbReference type="InterPro" id="IPR007497">
    <property type="entry name" value="SIMPL/DUF541"/>
</dbReference>
<keyword evidence="1" id="KW-0732">Signal</keyword>
<proteinExistence type="predicted"/>
<protein>
    <recommendedName>
        <fullName evidence="4">DUF541 domain-containing protein</fullName>
    </recommendedName>
</protein>
<dbReference type="Pfam" id="PF04402">
    <property type="entry name" value="SIMPL"/>
    <property type="match status" value="1"/>
</dbReference>
<feature type="signal peptide" evidence="1">
    <location>
        <begin position="1"/>
        <end position="22"/>
    </location>
</feature>
<evidence type="ECO:0000256" key="1">
    <source>
        <dbReference type="SAM" id="SignalP"/>
    </source>
</evidence>
<gene>
    <name evidence="2" type="ORF">NM04_23745</name>
</gene>
<name>A0A422QEC0_9BURK</name>
<dbReference type="InterPro" id="IPR052022">
    <property type="entry name" value="26kDa_periplasmic_antigen"/>
</dbReference>
<dbReference type="AlphaFoldDB" id="A0A422QEC0"/>
<dbReference type="Gene3D" id="3.30.110.170">
    <property type="entry name" value="Protein of unknown function (DUF541), domain 1"/>
    <property type="match status" value="1"/>
</dbReference>
<accession>A0A422QEC0</accession>
<feature type="chain" id="PRO_5019309629" description="DUF541 domain-containing protein" evidence="1">
    <location>
        <begin position="23"/>
        <end position="233"/>
    </location>
</feature>
<organism evidence="2 3">
    <name type="scientific">Massilia aurea</name>
    <dbReference type="NCBI Taxonomy" id="373040"/>
    <lineage>
        <taxon>Bacteria</taxon>
        <taxon>Pseudomonadati</taxon>
        <taxon>Pseudomonadota</taxon>
        <taxon>Betaproteobacteria</taxon>
        <taxon>Burkholderiales</taxon>
        <taxon>Oxalobacteraceae</taxon>
        <taxon>Telluria group</taxon>
        <taxon>Massilia</taxon>
    </lineage>
</organism>
<dbReference type="PANTHER" id="PTHR34387:SF1">
    <property type="entry name" value="PERIPLASMIC IMMUNOGENIC PROTEIN"/>
    <property type="match status" value="1"/>
</dbReference>
<dbReference type="GO" id="GO:0006974">
    <property type="term" value="P:DNA damage response"/>
    <property type="evidence" value="ECO:0007669"/>
    <property type="project" value="TreeGrafter"/>
</dbReference>
<comment type="caution">
    <text evidence="2">The sequence shown here is derived from an EMBL/GenBank/DDBJ whole genome shotgun (WGS) entry which is preliminary data.</text>
</comment>
<dbReference type="EMBL" id="JSAB01000356">
    <property type="protein sequence ID" value="RNF28318.1"/>
    <property type="molecule type" value="Genomic_DNA"/>
</dbReference>
<evidence type="ECO:0000313" key="3">
    <source>
        <dbReference type="Proteomes" id="UP000283254"/>
    </source>
</evidence>
<dbReference type="RefSeq" id="WP_183407555.1">
    <property type="nucleotide sequence ID" value="NZ_JSAB01000356.1"/>
</dbReference>